<feature type="non-terminal residue" evidence="2">
    <location>
        <position position="1"/>
    </location>
</feature>
<dbReference type="AlphaFoldDB" id="A0A9N9JHC5"/>
<feature type="compositionally biased region" description="Acidic residues" evidence="1">
    <location>
        <begin position="18"/>
        <end position="33"/>
    </location>
</feature>
<evidence type="ECO:0000256" key="1">
    <source>
        <dbReference type="SAM" id="MobiDB-lite"/>
    </source>
</evidence>
<keyword evidence="3" id="KW-1185">Reference proteome</keyword>
<accession>A0A9N9JHC5</accession>
<evidence type="ECO:0000313" key="2">
    <source>
        <dbReference type="EMBL" id="CAG8782522.1"/>
    </source>
</evidence>
<comment type="caution">
    <text evidence="2">The sequence shown here is derived from an EMBL/GenBank/DDBJ whole genome shotgun (WGS) entry which is preliminary data.</text>
</comment>
<gene>
    <name evidence="2" type="ORF">DERYTH_LOCUS19824</name>
</gene>
<sequence>NCWKATKIMPKTSNPMESESDNELQEETTNDDNDVVDILLGELSTETDLVV</sequence>
<evidence type="ECO:0000313" key="3">
    <source>
        <dbReference type="Proteomes" id="UP000789405"/>
    </source>
</evidence>
<protein>
    <submittedName>
        <fullName evidence="2">445_t:CDS:1</fullName>
    </submittedName>
</protein>
<dbReference type="EMBL" id="CAJVPY010022344">
    <property type="protein sequence ID" value="CAG8782522.1"/>
    <property type="molecule type" value="Genomic_DNA"/>
</dbReference>
<proteinExistence type="predicted"/>
<reference evidence="2" key="1">
    <citation type="submission" date="2021-06" db="EMBL/GenBank/DDBJ databases">
        <authorList>
            <person name="Kallberg Y."/>
            <person name="Tangrot J."/>
            <person name="Rosling A."/>
        </authorList>
    </citation>
    <scope>NUCLEOTIDE SEQUENCE</scope>
    <source>
        <strain evidence="2">MA453B</strain>
    </source>
</reference>
<feature type="region of interest" description="Disordered" evidence="1">
    <location>
        <begin position="1"/>
        <end position="33"/>
    </location>
</feature>
<dbReference type="Proteomes" id="UP000789405">
    <property type="component" value="Unassembled WGS sequence"/>
</dbReference>
<organism evidence="2 3">
    <name type="scientific">Dentiscutata erythropus</name>
    <dbReference type="NCBI Taxonomy" id="1348616"/>
    <lineage>
        <taxon>Eukaryota</taxon>
        <taxon>Fungi</taxon>
        <taxon>Fungi incertae sedis</taxon>
        <taxon>Mucoromycota</taxon>
        <taxon>Glomeromycotina</taxon>
        <taxon>Glomeromycetes</taxon>
        <taxon>Diversisporales</taxon>
        <taxon>Gigasporaceae</taxon>
        <taxon>Dentiscutata</taxon>
    </lineage>
</organism>
<name>A0A9N9JHC5_9GLOM</name>